<dbReference type="AlphaFoldDB" id="A0A1L7D6C9"/>
<evidence type="ECO:0000313" key="1">
    <source>
        <dbReference type="EMBL" id="APT93543.1"/>
    </source>
</evidence>
<keyword evidence="2" id="KW-1185">Reference proteome</keyword>
<organism evidence="1 2">
    <name type="scientific">Corynebacterium phocae</name>
    <dbReference type="NCBI Taxonomy" id="161895"/>
    <lineage>
        <taxon>Bacteria</taxon>
        <taxon>Bacillati</taxon>
        <taxon>Actinomycetota</taxon>
        <taxon>Actinomycetes</taxon>
        <taxon>Mycobacteriales</taxon>
        <taxon>Corynebacteriaceae</taxon>
        <taxon>Corynebacterium</taxon>
    </lineage>
</organism>
<gene>
    <name evidence="1" type="ORF">CPHO_12300</name>
</gene>
<name>A0A1L7D6C9_9CORY</name>
<dbReference type="STRING" id="161895.CPHO_12300"/>
<proteinExistence type="predicted"/>
<dbReference type="KEGG" id="cpho:CPHO_12300"/>
<dbReference type="OrthoDB" id="4414653at2"/>
<protein>
    <submittedName>
        <fullName evidence="1">Uncharacterized protein</fullName>
    </submittedName>
</protein>
<accession>A0A1L7D6C9</accession>
<reference evidence="1 2" key="1">
    <citation type="submission" date="2014-08" db="EMBL/GenBank/DDBJ databases">
        <title>Complete genome sequence of Corynebacterium phocae M408/89/1(T)(=DSM 44612(T)), isolated from the common seal (Phoca vitulina).</title>
        <authorList>
            <person name="Ruckert C."/>
            <person name="Albersmeier A."/>
            <person name="Winkler A."/>
            <person name="Kalinowski J."/>
        </authorList>
    </citation>
    <scope>NUCLEOTIDE SEQUENCE [LARGE SCALE GENOMIC DNA]</scope>
    <source>
        <strain evidence="1 2">M408/89/1</strain>
    </source>
</reference>
<dbReference type="EMBL" id="CP009249">
    <property type="protein sequence ID" value="APT93543.1"/>
    <property type="molecule type" value="Genomic_DNA"/>
</dbReference>
<sequence length="83" mass="9339">MIYIRTTLEVPGAGTVTHVAELEEIDTQSCHMHRLVVIQDRPLPAEIPNPVVPHPDTYGQYPGLSAQSLRAEEFHLLWEQAHS</sequence>
<dbReference type="Proteomes" id="UP000185491">
    <property type="component" value="Chromosome"/>
</dbReference>
<evidence type="ECO:0000313" key="2">
    <source>
        <dbReference type="Proteomes" id="UP000185491"/>
    </source>
</evidence>
<dbReference type="RefSeq" id="WP_075736244.1">
    <property type="nucleotide sequence ID" value="NZ_CP009249.1"/>
</dbReference>